<dbReference type="InterPro" id="IPR034666">
    <property type="entry name" value="ARPC2/4"/>
</dbReference>
<evidence type="ECO:0000256" key="6">
    <source>
        <dbReference type="RuleBase" id="RU364015"/>
    </source>
</evidence>
<evidence type="ECO:0000256" key="4">
    <source>
        <dbReference type="ARBA" id="ARBA00023203"/>
    </source>
</evidence>
<accession>A0ABQ8UEU1</accession>
<dbReference type="PANTHER" id="PTHR12058">
    <property type="entry name" value="ARP2/3 COMPLEX 34 KDA SUBUNIT"/>
    <property type="match status" value="1"/>
</dbReference>
<comment type="caution">
    <text evidence="7">The sequence shown here is derived from an EMBL/GenBank/DDBJ whole genome shotgun (WGS) entry which is preliminary data.</text>
</comment>
<evidence type="ECO:0000313" key="8">
    <source>
        <dbReference type="Proteomes" id="UP001141327"/>
    </source>
</evidence>
<comment type="subunit">
    <text evidence="6">Component of the Arp2/3 complex.</text>
</comment>
<comment type="similarity">
    <text evidence="2 6">Belongs to the ARPC2 family.</text>
</comment>
<organism evidence="7 8">
    <name type="scientific">Paratrimastix pyriformis</name>
    <dbReference type="NCBI Taxonomy" id="342808"/>
    <lineage>
        <taxon>Eukaryota</taxon>
        <taxon>Metamonada</taxon>
        <taxon>Preaxostyla</taxon>
        <taxon>Paratrimastigidae</taxon>
        <taxon>Paratrimastix</taxon>
    </lineage>
</organism>
<dbReference type="PANTHER" id="PTHR12058:SF0">
    <property type="entry name" value="ACTIN-RELATED PROTEIN 2_3 COMPLEX SUBUNIT 2"/>
    <property type="match status" value="1"/>
</dbReference>
<sequence>MIYEVKTKEDAPGALFVGVSLPGFPEIMANGGTEMLSSLYGPYVNADKGSNDLSLKLTWASLPAVPAEREKIATLVANIKVNLLAAPMMKAIQGLEATPPKLGSPIQIPYRTDGYMWVLTAPDVLTVGFSVSFKDPQDQPLARIFLNEFVASQHDTKLAGAPRANVFFTRPGELAGLDYRAEGIMAYVFFAFNKQRHLAGATREKTLSMVQTFRNYFQYHLKCAKAYMHNRMRSVYQSSVESLNRARPETVMKAGTRGVSGKLLKKK</sequence>
<keyword evidence="3 6" id="KW-0963">Cytoplasm</keyword>
<dbReference type="Pfam" id="PF04045">
    <property type="entry name" value="P34-Arc"/>
    <property type="match status" value="1"/>
</dbReference>
<comment type="function">
    <text evidence="6">Functions as actin-binding component of the Arp2/3 complex which is involved in regulation of actin polymerization and together with an activating nucleation-promoting factor (NPF) mediates the formation of branched actin networks.</text>
</comment>
<keyword evidence="4 6" id="KW-0009">Actin-binding</keyword>
<gene>
    <name evidence="7" type="ORF">PAPYR_7674</name>
</gene>
<dbReference type="SUPFAM" id="SSF69645">
    <property type="entry name" value="Arp2/3 complex subunits"/>
    <property type="match status" value="2"/>
</dbReference>
<evidence type="ECO:0000256" key="3">
    <source>
        <dbReference type="ARBA" id="ARBA00022490"/>
    </source>
</evidence>
<dbReference type="InterPro" id="IPR007188">
    <property type="entry name" value="ARPC2"/>
</dbReference>
<proteinExistence type="inferred from homology"/>
<evidence type="ECO:0000256" key="1">
    <source>
        <dbReference type="ARBA" id="ARBA00004245"/>
    </source>
</evidence>
<reference evidence="7" key="1">
    <citation type="journal article" date="2022" name="bioRxiv">
        <title>Genomics of Preaxostyla Flagellates Illuminates Evolutionary Transitions and the Path Towards Mitochondrial Loss.</title>
        <authorList>
            <person name="Novak L.V.F."/>
            <person name="Treitli S.C."/>
            <person name="Pyrih J."/>
            <person name="Halakuc P."/>
            <person name="Pipaliya S.V."/>
            <person name="Vacek V."/>
            <person name="Brzon O."/>
            <person name="Soukal P."/>
            <person name="Eme L."/>
            <person name="Dacks J.B."/>
            <person name="Karnkowska A."/>
            <person name="Elias M."/>
            <person name="Hampl V."/>
        </authorList>
    </citation>
    <scope>NUCLEOTIDE SEQUENCE</scope>
    <source>
        <strain evidence="7">RCP-MX</strain>
    </source>
</reference>
<protein>
    <recommendedName>
        <fullName evidence="6">Arp2/3 complex 34 kDa subunit</fullName>
    </recommendedName>
</protein>
<name>A0ABQ8UEU1_9EUKA</name>
<keyword evidence="5 6" id="KW-0206">Cytoskeleton</keyword>
<evidence type="ECO:0000256" key="2">
    <source>
        <dbReference type="ARBA" id="ARBA00007192"/>
    </source>
</evidence>
<dbReference type="Proteomes" id="UP001141327">
    <property type="component" value="Unassembled WGS sequence"/>
</dbReference>
<comment type="subcellular location">
    <subcellularLocation>
        <location evidence="1 6">Cytoplasm</location>
        <location evidence="1 6">Cytoskeleton</location>
    </subcellularLocation>
</comment>
<evidence type="ECO:0000313" key="7">
    <source>
        <dbReference type="EMBL" id="KAJ4456951.1"/>
    </source>
</evidence>
<evidence type="ECO:0000256" key="5">
    <source>
        <dbReference type="ARBA" id="ARBA00023212"/>
    </source>
</evidence>
<keyword evidence="8" id="KW-1185">Reference proteome</keyword>
<dbReference type="Gene3D" id="3.30.1460.20">
    <property type="match status" value="2"/>
</dbReference>
<dbReference type="EMBL" id="JAPMOS010000057">
    <property type="protein sequence ID" value="KAJ4456951.1"/>
    <property type="molecule type" value="Genomic_DNA"/>
</dbReference>